<accession>W6U689</accession>
<evidence type="ECO:0000313" key="2">
    <source>
        <dbReference type="Proteomes" id="UP000019149"/>
    </source>
</evidence>
<reference evidence="1 2" key="1">
    <citation type="journal article" date="2013" name="Nat. Genet.">
        <title>The genome of the hydatid tapeworm Echinococcus granulosus.</title>
        <authorList>
            <person name="Zheng H."/>
            <person name="Zhang W."/>
            <person name="Zhang L."/>
            <person name="Zhang Z."/>
            <person name="Li J."/>
            <person name="Lu G."/>
            <person name="Zhu Y."/>
            <person name="Wang Y."/>
            <person name="Huang Y."/>
            <person name="Liu J."/>
            <person name="Kang H."/>
            <person name="Chen J."/>
            <person name="Wang L."/>
            <person name="Chen A."/>
            <person name="Yu S."/>
            <person name="Gao Z."/>
            <person name="Jin L."/>
            <person name="Gu W."/>
            <person name="Wang Z."/>
            <person name="Zhao L."/>
            <person name="Shi B."/>
            <person name="Wen H."/>
            <person name="Lin R."/>
            <person name="Jones M.K."/>
            <person name="Brejova B."/>
            <person name="Vinar T."/>
            <person name="Zhao G."/>
            <person name="McManus D.P."/>
            <person name="Chen Z."/>
            <person name="Zhou Y."/>
            <person name="Wang S."/>
        </authorList>
    </citation>
    <scope>NUCLEOTIDE SEQUENCE [LARGE SCALE GENOMIC DNA]</scope>
</reference>
<evidence type="ECO:0000313" key="1">
    <source>
        <dbReference type="EMBL" id="EUB53852.1"/>
    </source>
</evidence>
<protein>
    <submittedName>
        <fullName evidence="1">Uncharacterized protein</fullName>
    </submittedName>
</protein>
<dbReference type="AlphaFoldDB" id="W6U689"/>
<dbReference type="Proteomes" id="UP000019149">
    <property type="component" value="Unassembled WGS sequence"/>
</dbReference>
<dbReference type="RefSeq" id="XP_024345048.1">
    <property type="nucleotide sequence ID" value="XM_024500538.1"/>
</dbReference>
<dbReference type="GeneID" id="36347004"/>
<dbReference type="CTD" id="36347004"/>
<organism evidence="1 2">
    <name type="scientific">Echinococcus granulosus</name>
    <name type="common">Hydatid tapeworm</name>
    <dbReference type="NCBI Taxonomy" id="6210"/>
    <lineage>
        <taxon>Eukaryota</taxon>
        <taxon>Metazoa</taxon>
        <taxon>Spiralia</taxon>
        <taxon>Lophotrochozoa</taxon>
        <taxon>Platyhelminthes</taxon>
        <taxon>Cestoda</taxon>
        <taxon>Eucestoda</taxon>
        <taxon>Cyclophyllidea</taxon>
        <taxon>Taeniidae</taxon>
        <taxon>Echinococcus</taxon>
        <taxon>Echinococcus granulosus group</taxon>
    </lineage>
</organism>
<comment type="caution">
    <text evidence="1">The sequence shown here is derived from an EMBL/GenBank/DDBJ whole genome shotgun (WGS) entry which is preliminary data.</text>
</comment>
<keyword evidence="2" id="KW-1185">Reference proteome</keyword>
<dbReference type="KEGG" id="egl:EGR_11297"/>
<proteinExistence type="predicted"/>
<sequence length="176" mass="20092">MSQSPEGELQVASDKVALLGFILRMALTHCTEGRCLPPLSAQHGGQQQSLAFRSTMPPNHSSLNFSRLQRFDSHYLVITSIRSEKILGKTSQIPSNINKRCKCKRCKRIPSRPSCKSLPNKVPSKLQFVMHKKCLLIYHNEGVLEYRIKNYTCGIKLLIKYFVTLLNKSPKSFWQK</sequence>
<dbReference type="EMBL" id="APAU02000768">
    <property type="protein sequence ID" value="EUB53852.1"/>
    <property type="molecule type" value="Genomic_DNA"/>
</dbReference>
<name>W6U689_ECHGR</name>
<gene>
    <name evidence="1" type="ORF">EGR_11297</name>
</gene>